<dbReference type="EMBL" id="BAAAEI010000006">
    <property type="protein sequence ID" value="GAA0350497.1"/>
    <property type="molecule type" value="Genomic_DNA"/>
</dbReference>
<dbReference type="Pfam" id="PF11845">
    <property type="entry name" value="Tll0287-like"/>
    <property type="match status" value="1"/>
</dbReference>
<comment type="caution">
    <text evidence="2">The sequence shown here is derived from an EMBL/GenBank/DDBJ whole genome shotgun (WGS) entry which is preliminary data.</text>
</comment>
<organism evidence="2 3">
    <name type="scientific">Bowmanella denitrificans</name>
    <dbReference type="NCBI Taxonomy" id="366582"/>
    <lineage>
        <taxon>Bacteria</taxon>
        <taxon>Pseudomonadati</taxon>
        <taxon>Pseudomonadota</taxon>
        <taxon>Gammaproteobacteria</taxon>
        <taxon>Alteromonadales</taxon>
        <taxon>Alteromonadaceae</taxon>
        <taxon>Bowmanella</taxon>
    </lineage>
</organism>
<dbReference type="InterPro" id="IPR021796">
    <property type="entry name" value="Tll0287-like_dom"/>
</dbReference>
<evidence type="ECO:0000259" key="1">
    <source>
        <dbReference type="Pfam" id="PF11845"/>
    </source>
</evidence>
<evidence type="ECO:0000313" key="2">
    <source>
        <dbReference type="EMBL" id="GAA0350497.1"/>
    </source>
</evidence>
<proteinExistence type="predicted"/>
<dbReference type="Gene3D" id="3.30.450.290">
    <property type="match status" value="1"/>
</dbReference>
<protein>
    <submittedName>
        <fullName evidence="2">DUF3365 domain-containing protein</fullName>
    </submittedName>
</protein>
<evidence type="ECO:0000313" key="3">
    <source>
        <dbReference type="Proteomes" id="UP001501757"/>
    </source>
</evidence>
<name>A0ABP3GN35_9ALTE</name>
<gene>
    <name evidence="2" type="ORF">GCM10009092_13610</name>
</gene>
<dbReference type="Proteomes" id="UP001501757">
    <property type="component" value="Unassembled WGS sequence"/>
</dbReference>
<sequence>MEAEAMQRIRLFATELKTTLSQAIEQGGLSQGINVCREMAPHIAKRYSTDGWHIGRTSHKVRNPDNQPDNWEAEQIRYFQQALAAGEKASSLIAIQLDKQQFRLAKPIVTEGLCLSCHGSQLGNDVKAALQSHYPADLATGFSPGELRGIFTLKKVLP</sequence>
<accession>A0ABP3GN35</accession>
<keyword evidence="3" id="KW-1185">Reference proteome</keyword>
<reference evidence="3" key="1">
    <citation type="journal article" date="2019" name="Int. J. Syst. Evol. Microbiol.">
        <title>The Global Catalogue of Microorganisms (GCM) 10K type strain sequencing project: providing services to taxonomists for standard genome sequencing and annotation.</title>
        <authorList>
            <consortium name="The Broad Institute Genomics Platform"/>
            <consortium name="The Broad Institute Genome Sequencing Center for Infectious Disease"/>
            <person name="Wu L."/>
            <person name="Ma J."/>
        </authorList>
    </citation>
    <scope>NUCLEOTIDE SEQUENCE [LARGE SCALE GENOMIC DNA]</scope>
    <source>
        <strain evidence="3">JCM 13378</strain>
    </source>
</reference>
<feature type="domain" description="Tll0287-like" evidence="1">
    <location>
        <begin position="5"/>
        <end position="153"/>
    </location>
</feature>